<dbReference type="AlphaFoldDB" id="A0A1Q3CAX2"/>
<dbReference type="InParanoid" id="A0A1Q3CAX2"/>
<dbReference type="SUPFAM" id="SSF56219">
    <property type="entry name" value="DNase I-like"/>
    <property type="match status" value="1"/>
</dbReference>
<dbReference type="EMBL" id="BDDD01001612">
    <property type="protein sequence ID" value="GAV77375.1"/>
    <property type="molecule type" value="Genomic_DNA"/>
</dbReference>
<evidence type="ECO:0000313" key="1">
    <source>
        <dbReference type="EMBL" id="GAV77375.1"/>
    </source>
</evidence>
<evidence type="ECO:0000313" key="2">
    <source>
        <dbReference type="Proteomes" id="UP000187406"/>
    </source>
</evidence>
<dbReference type="PANTHER" id="PTHR35218:SF7">
    <property type="entry name" value="ENDONUCLEASE_EXONUCLEASE_PHOSPHATASE"/>
    <property type="match status" value="1"/>
</dbReference>
<dbReference type="Proteomes" id="UP000187406">
    <property type="component" value="Unassembled WGS sequence"/>
</dbReference>
<name>A0A1Q3CAX2_CEPFO</name>
<comment type="caution">
    <text evidence="1">The sequence shown here is derived from an EMBL/GenBank/DDBJ whole genome shotgun (WGS) entry which is preliminary data.</text>
</comment>
<organism evidence="1 2">
    <name type="scientific">Cephalotus follicularis</name>
    <name type="common">Albany pitcher plant</name>
    <dbReference type="NCBI Taxonomy" id="3775"/>
    <lineage>
        <taxon>Eukaryota</taxon>
        <taxon>Viridiplantae</taxon>
        <taxon>Streptophyta</taxon>
        <taxon>Embryophyta</taxon>
        <taxon>Tracheophyta</taxon>
        <taxon>Spermatophyta</taxon>
        <taxon>Magnoliopsida</taxon>
        <taxon>eudicotyledons</taxon>
        <taxon>Gunneridae</taxon>
        <taxon>Pentapetalae</taxon>
        <taxon>rosids</taxon>
        <taxon>fabids</taxon>
        <taxon>Oxalidales</taxon>
        <taxon>Cephalotaceae</taxon>
        <taxon>Cephalotus</taxon>
    </lineage>
</organism>
<protein>
    <recommendedName>
        <fullName evidence="3">Exo_endo_phos domain-containing protein</fullName>
    </recommendedName>
</protein>
<dbReference type="OrthoDB" id="1742140at2759"/>
<keyword evidence="2" id="KW-1185">Reference proteome</keyword>
<reference evidence="2" key="1">
    <citation type="submission" date="2016-04" db="EMBL/GenBank/DDBJ databases">
        <title>Cephalotus genome sequencing.</title>
        <authorList>
            <person name="Fukushima K."/>
            <person name="Hasebe M."/>
            <person name="Fang X."/>
        </authorList>
    </citation>
    <scope>NUCLEOTIDE SEQUENCE [LARGE SCALE GENOMIC DNA]</scope>
    <source>
        <strain evidence="2">cv. St1</strain>
    </source>
</reference>
<accession>A0A1Q3CAX2</accession>
<proteinExistence type="predicted"/>
<sequence>MLETRVRSSNKERISRRLFRGWKSVTNHSQFLLGRIWILWNPSSVQFTVISVSNQVIHVRLVIEDTDVYVSIIYGSYDYKEKRDLWSNHIHHSIKFSDKPWAIHGDFNVSRFPFGHSGVRLVLCKMMKEFKVCISKCDEPIISTLNVSDARDIITFLSTI</sequence>
<dbReference type="PANTHER" id="PTHR35218">
    <property type="entry name" value="RNASE H DOMAIN-CONTAINING PROTEIN"/>
    <property type="match status" value="1"/>
</dbReference>
<gene>
    <name evidence="1" type="ORF">CFOL_v3_20846</name>
</gene>
<evidence type="ECO:0008006" key="3">
    <source>
        <dbReference type="Google" id="ProtNLM"/>
    </source>
</evidence>
<dbReference type="InterPro" id="IPR036691">
    <property type="entry name" value="Endo/exonu/phosph_ase_sf"/>
</dbReference>
<dbReference type="Gene3D" id="3.60.10.10">
    <property type="entry name" value="Endonuclease/exonuclease/phosphatase"/>
    <property type="match status" value="1"/>
</dbReference>